<dbReference type="RefSeq" id="WP_189574808.1">
    <property type="nucleotide sequence ID" value="NZ_BMXU01000001.1"/>
</dbReference>
<evidence type="ECO:0000256" key="1">
    <source>
        <dbReference type="ARBA" id="ARBA00022729"/>
    </source>
</evidence>
<evidence type="ECO:0000313" key="4">
    <source>
        <dbReference type="EMBL" id="MFC3301876.1"/>
    </source>
</evidence>
<dbReference type="PROSITE" id="PS52011">
    <property type="entry name" value="PEPTIDASE_M2"/>
    <property type="match status" value="1"/>
</dbReference>
<keyword evidence="4" id="KW-0378">Hydrolase</keyword>
<dbReference type="Pfam" id="PF01401">
    <property type="entry name" value="Peptidase_M2"/>
    <property type="match status" value="1"/>
</dbReference>
<dbReference type="PRINTS" id="PR00791">
    <property type="entry name" value="PEPDIPTASEA"/>
</dbReference>
<keyword evidence="4" id="KW-0121">Carboxypeptidase</keyword>
<dbReference type="EC" id="3.4.17.-" evidence="4"/>
<accession>A0ABV7M912</accession>
<evidence type="ECO:0000313" key="5">
    <source>
        <dbReference type="Proteomes" id="UP001595607"/>
    </source>
</evidence>
<dbReference type="PANTHER" id="PTHR10514:SF27">
    <property type="entry name" value="ANGIOTENSIN-CONVERTING ENZYME"/>
    <property type="match status" value="1"/>
</dbReference>
<keyword evidence="5" id="KW-1185">Reference proteome</keyword>
<keyword evidence="1" id="KW-0732">Signal</keyword>
<keyword evidence="4" id="KW-0645">Protease</keyword>
<sequence>MDAHAQRATKKNAEKFLAEVEANLKDLSEEAARTAWVRATYITYDTSWLEARISAELTKLSVQYANEAKRYDRTDLPADMRRKMNILKQSITLPAPSEEGAADRLSEITTRLDNAYATGTIEFGGETVPQNQTEILMRTLRDPEQLEEVWTKWRENSKAMKDDYVAMVEIANEGARELGYADLGQMWRSNYDMDPDAFAEEVDRLWGQVKPLYDNLHCAVKYSLNEEYGDEVVPLDQPIRADLLGNMWAQSWGSIYDLVKPEGIEAEAVDIEAALKAHGYTPLKMVQQAESFFTSLGFEPLPETFYERSQITKPVGREVVCHASAWNLNDEDDLRIKMCTEVNADDFQTVHHELGHNFYQRAYSKQDYLFRNDPNDGFHEAIGDMVALSITPAYLQEIGLIDEAPPAEADLPILMQKALDGVAFLPFGLLVDKWRWQVFSGELQPNEWNDGWWALREEYQGIRPPAERPADAFDPGAKYHIPGNTPYMRYFLARILQFQFYKAACDQIGWEGPLHRCSFYGSEEVGQRFNAMLEKGNSQPWQDSLEEFTGTREMDGSAMVEYFRPLMDYLEEQNAGRNCGW</sequence>
<evidence type="ECO:0000256" key="3">
    <source>
        <dbReference type="ARBA" id="ARBA00023180"/>
    </source>
</evidence>
<dbReference type="GO" id="GO:0004180">
    <property type="term" value="F:carboxypeptidase activity"/>
    <property type="evidence" value="ECO:0007669"/>
    <property type="project" value="UniProtKB-KW"/>
</dbReference>
<keyword evidence="2" id="KW-1015">Disulfide bond</keyword>
<dbReference type="InterPro" id="IPR001548">
    <property type="entry name" value="Peptidase_M2"/>
</dbReference>
<protein>
    <submittedName>
        <fullName evidence="4">M2 family metallopeptidase</fullName>
        <ecNumber evidence="4">3.4.17.-</ecNumber>
    </submittedName>
</protein>
<dbReference type="Gene3D" id="1.10.1370.30">
    <property type="match status" value="2"/>
</dbReference>
<reference evidence="5" key="1">
    <citation type="journal article" date="2019" name="Int. J. Syst. Evol. Microbiol.">
        <title>The Global Catalogue of Microorganisms (GCM) 10K type strain sequencing project: providing services to taxonomists for standard genome sequencing and annotation.</title>
        <authorList>
            <consortium name="The Broad Institute Genomics Platform"/>
            <consortium name="The Broad Institute Genome Sequencing Center for Infectious Disease"/>
            <person name="Wu L."/>
            <person name="Ma J."/>
        </authorList>
    </citation>
    <scope>NUCLEOTIDE SEQUENCE [LARGE SCALE GENOMIC DNA]</scope>
    <source>
        <strain evidence="5">KCTC 22245</strain>
    </source>
</reference>
<evidence type="ECO:0000256" key="2">
    <source>
        <dbReference type="ARBA" id="ARBA00023157"/>
    </source>
</evidence>
<comment type="caution">
    <text evidence="4">The sequence shown here is derived from an EMBL/GenBank/DDBJ whole genome shotgun (WGS) entry which is preliminary data.</text>
</comment>
<dbReference type="CDD" id="cd06461">
    <property type="entry name" value="M2_ACE"/>
    <property type="match status" value="1"/>
</dbReference>
<dbReference type="EMBL" id="JBHRVA010000002">
    <property type="protein sequence ID" value="MFC3301876.1"/>
    <property type="molecule type" value="Genomic_DNA"/>
</dbReference>
<dbReference type="SUPFAM" id="SSF55486">
    <property type="entry name" value="Metalloproteases ('zincins'), catalytic domain"/>
    <property type="match status" value="1"/>
</dbReference>
<keyword evidence="3" id="KW-0325">Glycoprotein</keyword>
<gene>
    <name evidence="4" type="ORF">ACFONP_03950</name>
</gene>
<name>A0ABV7M912_9PROT</name>
<dbReference type="PANTHER" id="PTHR10514">
    <property type="entry name" value="ANGIOTENSIN-CONVERTING ENZYME"/>
    <property type="match status" value="1"/>
</dbReference>
<dbReference type="Proteomes" id="UP001595607">
    <property type="component" value="Unassembled WGS sequence"/>
</dbReference>
<proteinExistence type="predicted"/>
<organism evidence="4 5">
    <name type="scientific">Parvularcula lutaonensis</name>
    <dbReference type="NCBI Taxonomy" id="491923"/>
    <lineage>
        <taxon>Bacteria</taxon>
        <taxon>Pseudomonadati</taxon>
        <taxon>Pseudomonadota</taxon>
        <taxon>Alphaproteobacteria</taxon>
        <taxon>Parvularculales</taxon>
        <taxon>Parvularculaceae</taxon>
        <taxon>Parvularcula</taxon>
    </lineage>
</organism>